<feature type="region of interest" description="Disordered" evidence="5">
    <location>
        <begin position="38"/>
        <end position="57"/>
    </location>
</feature>
<evidence type="ECO:0000259" key="7">
    <source>
        <dbReference type="SMART" id="SM00387"/>
    </source>
</evidence>
<evidence type="ECO:0000313" key="9">
    <source>
        <dbReference type="RefSeq" id="XP_014668741.1"/>
    </source>
</evidence>
<evidence type="ECO:0000256" key="5">
    <source>
        <dbReference type="SAM" id="MobiDB-lite"/>
    </source>
</evidence>
<feature type="signal peptide" evidence="6">
    <location>
        <begin position="1"/>
        <end position="21"/>
    </location>
</feature>
<keyword evidence="3" id="KW-0067">ATP-binding</keyword>
<dbReference type="SUPFAM" id="SSF55874">
    <property type="entry name" value="ATPase domain of HSP90 chaperone/DNA topoisomerase II/histidine kinase"/>
    <property type="match status" value="1"/>
</dbReference>
<keyword evidence="8" id="KW-1185">Reference proteome</keyword>
<keyword evidence="4" id="KW-0143">Chaperone</keyword>
<dbReference type="InterPro" id="IPR003594">
    <property type="entry name" value="HATPase_dom"/>
</dbReference>
<dbReference type="PROSITE" id="PS51257">
    <property type="entry name" value="PROKAR_LIPOPROTEIN"/>
    <property type="match status" value="1"/>
</dbReference>
<dbReference type="Gene3D" id="3.30.565.10">
    <property type="entry name" value="Histidine kinase-like ATPase, C-terminal domain"/>
    <property type="match status" value="1"/>
</dbReference>
<dbReference type="PANTHER" id="PTHR11528">
    <property type="entry name" value="HEAT SHOCK PROTEIN 90 FAMILY MEMBER"/>
    <property type="match status" value="1"/>
</dbReference>
<dbReference type="InterPro" id="IPR001404">
    <property type="entry name" value="Hsp90_fam"/>
</dbReference>
<dbReference type="InterPro" id="IPR020575">
    <property type="entry name" value="Hsp90_N"/>
</dbReference>
<protein>
    <submittedName>
        <fullName evidence="9">Endoplasmin-like</fullName>
    </submittedName>
</protein>
<dbReference type="Proteomes" id="UP000695022">
    <property type="component" value="Unplaced"/>
</dbReference>
<dbReference type="Pfam" id="PF00183">
    <property type="entry name" value="HSP90"/>
    <property type="match status" value="1"/>
</dbReference>
<dbReference type="SMART" id="SM00387">
    <property type="entry name" value="HATPase_c"/>
    <property type="match status" value="1"/>
</dbReference>
<comment type="similarity">
    <text evidence="1">Belongs to the heat shock protein 90 family.</text>
</comment>
<dbReference type="InterPro" id="IPR036890">
    <property type="entry name" value="HATPase_C_sf"/>
</dbReference>
<keyword evidence="2" id="KW-0547">Nucleotide-binding</keyword>
<keyword evidence="6" id="KW-0732">Signal</keyword>
<dbReference type="Pfam" id="PF13589">
    <property type="entry name" value="HATPase_c_3"/>
    <property type="match status" value="1"/>
</dbReference>
<evidence type="ECO:0000313" key="8">
    <source>
        <dbReference type="Proteomes" id="UP000695022"/>
    </source>
</evidence>
<evidence type="ECO:0000256" key="3">
    <source>
        <dbReference type="ARBA" id="ARBA00022840"/>
    </source>
</evidence>
<feature type="chain" id="PRO_5045274908" evidence="6">
    <location>
        <begin position="22"/>
        <end position="432"/>
    </location>
</feature>
<evidence type="ECO:0000256" key="1">
    <source>
        <dbReference type="ARBA" id="ARBA00008239"/>
    </source>
</evidence>
<dbReference type="InterPro" id="IPR037196">
    <property type="entry name" value="HSP90_C"/>
</dbReference>
<reference evidence="9" key="1">
    <citation type="submission" date="2025-08" db="UniProtKB">
        <authorList>
            <consortium name="RefSeq"/>
        </authorList>
    </citation>
    <scope>IDENTIFICATION</scope>
</reference>
<dbReference type="RefSeq" id="XP_014668741.1">
    <property type="nucleotide sequence ID" value="XM_014813255.1"/>
</dbReference>
<accession>A0ABM1E970</accession>
<dbReference type="Gene3D" id="1.20.120.790">
    <property type="entry name" value="Heat shock protein 90, C-terminal domain"/>
    <property type="match status" value="1"/>
</dbReference>
<name>A0ABM1E970_PRICU</name>
<dbReference type="CDD" id="cd16927">
    <property type="entry name" value="HATPase_Hsp90-like"/>
    <property type="match status" value="1"/>
</dbReference>
<dbReference type="SUPFAM" id="SSF110942">
    <property type="entry name" value="HSP90 C-terminal domain"/>
    <property type="match status" value="1"/>
</dbReference>
<gene>
    <name evidence="9" type="primary">LOC106810002</name>
</gene>
<evidence type="ECO:0000256" key="4">
    <source>
        <dbReference type="ARBA" id="ARBA00023186"/>
    </source>
</evidence>
<evidence type="ECO:0000256" key="6">
    <source>
        <dbReference type="SAM" id="SignalP"/>
    </source>
</evidence>
<proteinExistence type="inferred from homology"/>
<dbReference type="PRINTS" id="PR00775">
    <property type="entry name" value="HEATSHOCK90"/>
</dbReference>
<dbReference type="GeneID" id="106810002"/>
<sequence>MRRWFILGVIGVLLLAGSCRADDDTVGEDETVEVDIGKSRDGSRTDDEVVERESERVRSEGKAARGVENMIEKEIFLRELISNASDALDKIRFLSLTDKDALESNPVLNIKIKADKENHVLHVTDSGVGMTRDDLVNNLGTIARSGTSEFLSKMGDATDAQLQDLIGQFGVGFYSSFLIADKVIVTSKHNSDEQYIWESDAQSFSIARDPRGNTLGRGTTVSLHLKEEAYDFLEPDTVKDLIKRYSQFISFDIFLWTSKNVAKEGLKVDESEKSSERKEAMEKEYEPLLKWLKEKPLSDKIEKAVISERLSDSPCALVASQYGWSGNMERLVRSQAYAKRDDPTQQFYLNQKKTLEVNPRHPVIKELLRRVETEQDDPTTQDLAMLLFDTATMRSGFTLPDSYGFATRIEKMLRLSMNISPEEKDCDMNLRE</sequence>
<evidence type="ECO:0000256" key="2">
    <source>
        <dbReference type="ARBA" id="ARBA00022741"/>
    </source>
</evidence>
<feature type="domain" description="Histidine kinase/HSP90-like ATPase" evidence="7">
    <location>
        <begin position="72"/>
        <end position="229"/>
    </location>
</feature>
<organism evidence="8 9">
    <name type="scientific">Priapulus caudatus</name>
    <name type="common">Priapulid worm</name>
    <dbReference type="NCBI Taxonomy" id="37621"/>
    <lineage>
        <taxon>Eukaryota</taxon>
        <taxon>Metazoa</taxon>
        <taxon>Ecdysozoa</taxon>
        <taxon>Scalidophora</taxon>
        <taxon>Priapulida</taxon>
        <taxon>Priapulimorpha</taxon>
        <taxon>Priapulimorphida</taxon>
        <taxon>Priapulidae</taxon>
        <taxon>Priapulus</taxon>
    </lineage>
</organism>